<protein>
    <submittedName>
        <fullName evidence="2">(salmon louse) hypothetical protein</fullName>
    </submittedName>
</protein>
<evidence type="ECO:0000313" key="3">
    <source>
        <dbReference type="Proteomes" id="UP000675881"/>
    </source>
</evidence>
<dbReference type="EMBL" id="CAJNVT010000106">
    <property type="protein sequence ID" value="CAF2745601.1"/>
    <property type="molecule type" value="Genomic_DNA"/>
</dbReference>
<evidence type="ECO:0000313" key="2">
    <source>
        <dbReference type="EMBL" id="CAF2745601.1"/>
    </source>
</evidence>
<comment type="caution">
    <text evidence="2">The sequence shown here is derived from an EMBL/GenBank/DDBJ whole genome shotgun (WGS) entry which is preliminary data.</text>
</comment>
<accession>A0A817FCV3</accession>
<evidence type="ECO:0000256" key="1">
    <source>
        <dbReference type="SAM" id="MobiDB-lite"/>
    </source>
</evidence>
<reference evidence="2" key="1">
    <citation type="submission" date="2021-02" db="EMBL/GenBank/DDBJ databases">
        <authorList>
            <person name="Bekaert M."/>
        </authorList>
    </citation>
    <scope>NUCLEOTIDE SEQUENCE</scope>
    <source>
        <strain evidence="2">IoA-00</strain>
    </source>
</reference>
<keyword evidence="3" id="KW-1185">Reference proteome</keyword>
<dbReference type="AlphaFoldDB" id="A0A817FCV3"/>
<feature type="compositionally biased region" description="Basic and acidic residues" evidence="1">
    <location>
        <begin position="40"/>
        <end position="63"/>
    </location>
</feature>
<sequence>MVSDEGRGGAAGYADWEELTSGSDIEFEKLDKNGKKKGSTCRDQEKNEENSKRKNRSTTDNKGVHRKGISPSIFNYEKLSNSCEIQEHNINLINDCKKWSRVYNTCYENPNKCSLEAYLIKETAIY</sequence>
<proteinExistence type="predicted"/>
<organism evidence="2 3">
    <name type="scientific">Lepeophtheirus salmonis</name>
    <name type="common">Salmon louse</name>
    <name type="synonym">Caligus salmonis</name>
    <dbReference type="NCBI Taxonomy" id="72036"/>
    <lineage>
        <taxon>Eukaryota</taxon>
        <taxon>Metazoa</taxon>
        <taxon>Ecdysozoa</taxon>
        <taxon>Arthropoda</taxon>
        <taxon>Crustacea</taxon>
        <taxon>Multicrustacea</taxon>
        <taxon>Hexanauplia</taxon>
        <taxon>Copepoda</taxon>
        <taxon>Siphonostomatoida</taxon>
        <taxon>Caligidae</taxon>
        <taxon>Lepeophtheirus</taxon>
    </lineage>
</organism>
<name>A0A817FCV3_LEPSM</name>
<dbReference type="Proteomes" id="UP000675881">
    <property type="component" value="Unassembled WGS sequence"/>
</dbReference>
<feature type="region of interest" description="Disordered" evidence="1">
    <location>
        <begin position="25"/>
        <end position="68"/>
    </location>
</feature>
<gene>
    <name evidence="2" type="ORF">LSAA_267</name>
</gene>